<dbReference type="GO" id="GO:0055085">
    <property type="term" value="P:transmembrane transport"/>
    <property type="evidence" value="ECO:0007669"/>
    <property type="project" value="InterPro"/>
</dbReference>
<dbReference type="SUPFAM" id="SSF161098">
    <property type="entry name" value="MetI-like"/>
    <property type="match status" value="1"/>
</dbReference>
<feature type="transmembrane region" description="Helical" evidence="7">
    <location>
        <begin position="145"/>
        <end position="166"/>
    </location>
</feature>
<keyword evidence="5 7" id="KW-1133">Transmembrane helix</keyword>
<dbReference type="AlphaFoldDB" id="A0A644XMP1"/>
<feature type="transmembrane region" description="Helical" evidence="7">
    <location>
        <begin position="112"/>
        <end position="133"/>
    </location>
</feature>
<feature type="transmembrane region" description="Helical" evidence="7">
    <location>
        <begin position="78"/>
        <end position="100"/>
    </location>
</feature>
<keyword evidence="3" id="KW-1003">Cell membrane</keyword>
<keyword evidence="2" id="KW-0813">Transport</keyword>
<dbReference type="InterPro" id="IPR035906">
    <property type="entry name" value="MetI-like_sf"/>
</dbReference>
<protein>
    <submittedName>
        <fullName evidence="9">L-arabinose transport system permease protein AraQ</fullName>
    </submittedName>
</protein>
<gene>
    <name evidence="9" type="primary">araQ_39</name>
    <name evidence="9" type="ORF">SDC9_63804</name>
</gene>
<reference evidence="9" key="1">
    <citation type="submission" date="2019-08" db="EMBL/GenBank/DDBJ databases">
        <authorList>
            <person name="Kucharzyk K."/>
            <person name="Murdoch R.W."/>
            <person name="Higgins S."/>
            <person name="Loffler F."/>
        </authorList>
    </citation>
    <scope>NUCLEOTIDE SEQUENCE</scope>
</reference>
<keyword evidence="4 7" id="KW-0812">Transmembrane</keyword>
<evidence type="ECO:0000256" key="5">
    <source>
        <dbReference type="ARBA" id="ARBA00022989"/>
    </source>
</evidence>
<evidence type="ECO:0000256" key="4">
    <source>
        <dbReference type="ARBA" id="ARBA00022692"/>
    </source>
</evidence>
<evidence type="ECO:0000256" key="6">
    <source>
        <dbReference type="ARBA" id="ARBA00023136"/>
    </source>
</evidence>
<feature type="domain" description="ABC transmembrane type-1" evidence="8">
    <location>
        <begin position="74"/>
        <end position="263"/>
    </location>
</feature>
<dbReference type="Pfam" id="PF00528">
    <property type="entry name" value="BPD_transp_1"/>
    <property type="match status" value="1"/>
</dbReference>
<evidence type="ECO:0000256" key="2">
    <source>
        <dbReference type="ARBA" id="ARBA00022448"/>
    </source>
</evidence>
<sequence length="278" mass="31318">MLPRHKRLVKRNWILFIILMIGALSMLFPFVWMTLSSFKTKADVYSFPPRWIPTVWTWDNFKRVFEMIPFLRYYLNSIYTSLLQTGLVIGISILGAYALTKLRFPGQKVYSMFLLSSMFVPAVVTMIPLYLVVSSMGLNDTYAGIVLPQISTAFTTMLLSSFFSAIPNDLVDAARLDGCGHFGVLTKVVMPNSKGAISTATLFTFLGAWKGYTWPLIITTKTEFRTLPIGLKYLVTESSSEYQVMMAASLMAILPVLLVFIFAEKQLVRSITLTGMKS</sequence>
<dbReference type="Gene3D" id="1.10.3720.10">
    <property type="entry name" value="MetI-like"/>
    <property type="match status" value="1"/>
</dbReference>
<comment type="caution">
    <text evidence="9">The sequence shown here is derived from an EMBL/GenBank/DDBJ whole genome shotgun (WGS) entry which is preliminary data.</text>
</comment>
<evidence type="ECO:0000259" key="8">
    <source>
        <dbReference type="PROSITE" id="PS50928"/>
    </source>
</evidence>
<dbReference type="EMBL" id="VSSQ01002793">
    <property type="protein sequence ID" value="MPM17415.1"/>
    <property type="molecule type" value="Genomic_DNA"/>
</dbReference>
<dbReference type="CDD" id="cd06261">
    <property type="entry name" value="TM_PBP2"/>
    <property type="match status" value="1"/>
</dbReference>
<dbReference type="PANTHER" id="PTHR43744:SF12">
    <property type="entry name" value="ABC TRANSPORTER PERMEASE PROTEIN MG189-RELATED"/>
    <property type="match status" value="1"/>
</dbReference>
<name>A0A644XMP1_9ZZZZ</name>
<comment type="subcellular location">
    <subcellularLocation>
        <location evidence="1">Cell membrane</location>
        <topology evidence="1">Multi-pass membrane protein</topology>
    </subcellularLocation>
</comment>
<evidence type="ECO:0000313" key="9">
    <source>
        <dbReference type="EMBL" id="MPM17415.1"/>
    </source>
</evidence>
<feature type="transmembrane region" description="Helical" evidence="7">
    <location>
        <begin position="242"/>
        <end position="263"/>
    </location>
</feature>
<evidence type="ECO:0000256" key="7">
    <source>
        <dbReference type="SAM" id="Phobius"/>
    </source>
</evidence>
<dbReference type="GO" id="GO:0005886">
    <property type="term" value="C:plasma membrane"/>
    <property type="evidence" value="ECO:0007669"/>
    <property type="project" value="UniProtKB-SubCell"/>
</dbReference>
<accession>A0A644XMP1</accession>
<organism evidence="9">
    <name type="scientific">bioreactor metagenome</name>
    <dbReference type="NCBI Taxonomy" id="1076179"/>
    <lineage>
        <taxon>unclassified sequences</taxon>
        <taxon>metagenomes</taxon>
        <taxon>ecological metagenomes</taxon>
    </lineage>
</organism>
<feature type="transmembrane region" description="Helical" evidence="7">
    <location>
        <begin position="195"/>
        <end position="212"/>
    </location>
</feature>
<feature type="transmembrane region" description="Helical" evidence="7">
    <location>
        <begin position="12"/>
        <end position="32"/>
    </location>
</feature>
<dbReference type="PROSITE" id="PS50928">
    <property type="entry name" value="ABC_TM1"/>
    <property type="match status" value="1"/>
</dbReference>
<dbReference type="InterPro" id="IPR000515">
    <property type="entry name" value="MetI-like"/>
</dbReference>
<evidence type="ECO:0000256" key="3">
    <source>
        <dbReference type="ARBA" id="ARBA00022475"/>
    </source>
</evidence>
<dbReference type="PANTHER" id="PTHR43744">
    <property type="entry name" value="ABC TRANSPORTER PERMEASE PROTEIN MG189-RELATED-RELATED"/>
    <property type="match status" value="1"/>
</dbReference>
<proteinExistence type="predicted"/>
<keyword evidence="6 7" id="KW-0472">Membrane</keyword>
<evidence type="ECO:0000256" key="1">
    <source>
        <dbReference type="ARBA" id="ARBA00004651"/>
    </source>
</evidence>